<protein>
    <submittedName>
        <fullName evidence="1">Uncharacterized protein</fullName>
    </submittedName>
</protein>
<dbReference type="Gene3D" id="2.130.10.30">
    <property type="entry name" value="Regulator of chromosome condensation 1/beta-lactamase-inhibitor protein II"/>
    <property type="match status" value="1"/>
</dbReference>
<dbReference type="PANTHER" id="PTHR45982">
    <property type="entry name" value="REGULATOR OF CHROMOSOME CONDENSATION"/>
    <property type="match status" value="1"/>
</dbReference>
<dbReference type="PANTHER" id="PTHR45982:SF1">
    <property type="entry name" value="REGULATOR OF CHROMOSOME CONDENSATION"/>
    <property type="match status" value="1"/>
</dbReference>
<evidence type="ECO:0000313" key="2">
    <source>
        <dbReference type="Proteomes" id="UP001139353"/>
    </source>
</evidence>
<reference evidence="1" key="1">
    <citation type="submission" date="2021-11" db="EMBL/GenBank/DDBJ databases">
        <title>BS-T2-15 a new species belonging to the Comamonadaceae family isolated from the soil of a French oak forest.</title>
        <authorList>
            <person name="Mieszkin S."/>
            <person name="Alain K."/>
        </authorList>
    </citation>
    <scope>NUCLEOTIDE SEQUENCE</scope>
    <source>
        <strain evidence="1">BS-T2-15</strain>
    </source>
</reference>
<dbReference type="InterPro" id="IPR009091">
    <property type="entry name" value="RCC1/BLIP-II"/>
</dbReference>
<evidence type="ECO:0000313" key="1">
    <source>
        <dbReference type="EMBL" id="MCK9684724.1"/>
    </source>
</evidence>
<dbReference type="Proteomes" id="UP001139353">
    <property type="component" value="Unassembled WGS sequence"/>
</dbReference>
<dbReference type="Pfam" id="PF13540">
    <property type="entry name" value="RCC1_2"/>
    <property type="match status" value="3"/>
</dbReference>
<proteinExistence type="predicted"/>
<sequence length="528" mass="52150">MMSLTAALAACGGGSSPPPPAPVPPPPPAAAVATLASPASGEFAWRLAQPASVTLTDGSGHAVAASATMCAAHDATQVTVSADCSQITALRVGALTIDVSGGGASASLVVHGVPQRHWTGAHGVSRYAALSVAGDGAVAAWGDNDGGILDQDANNAALPFLAVATPAKNAAGTPWAGVMQASMGQEAGAVLLKDGTAWAWGDDSFRELGSTVNAGATLVPVAVVDLTSHATLQHIVQIELGDENGVALIDDGSVLSWGDYTGNGTAGDSLLPVQTVGTDGKTPLGHVAAVSAGWNYALALTDDGHVLSWGFDTDPGSLGHGAATNTPATVPAYVVRADGSPLDGIVQVSAGYNFSLALAADGSVWAWGSNADGQLGRGNVGGSSAVAIQVQAAGGNLTRIAMVAAGGWHALALDLDGRVLAWGVSSDGQLGDGAGAPVLNSTGVPHVTVSEAGSVAGFTDIVSIAASYSDSYALGRDGRVLSWGTNFHSALGRATTGPSDRTPAVVATASGTLALTASAYPNLLRRAR</sequence>
<name>A0A9X2C0G1_9BURK</name>
<organism evidence="1 2">
    <name type="scientific">Scleromatobacter humisilvae</name>
    <dbReference type="NCBI Taxonomy" id="2897159"/>
    <lineage>
        <taxon>Bacteria</taxon>
        <taxon>Pseudomonadati</taxon>
        <taxon>Pseudomonadota</taxon>
        <taxon>Betaproteobacteria</taxon>
        <taxon>Burkholderiales</taxon>
        <taxon>Sphaerotilaceae</taxon>
        <taxon>Scleromatobacter</taxon>
    </lineage>
</organism>
<comment type="caution">
    <text evidence="1">The sequence shown here is derived from an EMBL/GenBank/DDBJ whole genome shotgun (WGS) entry which is preliminary data.</text>
</comment>
<dbReference type="EMBL" id="JAJLJH010000001">
    <property type="protein sequence ID" value="MCK9684724.1"/>
    <property type="molecule type" value="Genomic_DNA"/>
</dbReference>
<dbReference type="PRINTS" id="PR00633">
    <property type="entry name" value="RCCNDNSATION"/>
</dbReference>
<accession>A0A9X2C0G1</accession>
<keyword evidence="2" id="KW-1185">Reference proteome</keyword>
<gene>
    <name evidence="1" type="ORF">LPC04_03270</name>
</gene>
<dbReference type="PROSITE" id="PS50012">
    <property type="entry name" value="RCC1_3"/>
    <property type="match status" value="5"/>
</dbReference>
<dbReference type="RefSeq" id="WP_275680748.1">
    <property type="nucleotide sequence ID" value="NZ_JAJLJH010000001.1"/>
</dbReference>
<dbReference type="InterPro" id="IPR051553">
    <property type="entry name" value="Ran_GTPase-activating"/>
</dbReference>
<dbReference type="AlphaFoldDB" id="A0A9X2C0G1"/>
<dbReference type="PROSITE" id="PS00626">
    <property type="entry name" value="RCC1_2"/>
    <property type="match status" value="1"/>
</dbReference>
<dbReference type="InterPro" id="IPR000408">
    <property type="entry name" value="Reg_chr_condens"/>
</dbReference>
<dbReference type="SUPFAM" id="SSF50985">
    <property type="entry name" value="RCC1/BLIP-II"/>
    <property type="match status" value="1"/>
</dbReference>